<sequence>MRNVFFKEEFISENDLYFVCSMIERIARMIKQPNRYVVNKLGYRALAEKLSLANVLHAENPLAVADDWIDCYGLQSGSHDVTAVNPDYCSSVPTELQMGKVYMRLILMTMDSGEDYAHAILRVYNNPICEIIDDYNCSAYYEPSPFIARSYYAGSFN</sequence>
<comment type="caution">
    <text evidence="1">The sequence shown here is derived from an EMBL/GenBank/DDBJ whole genome shotgun (WGS) entry which is preliminary data.</text>
</comment>
<evidence type="ECO:0000313" key="1">
    <source>
        <dbReference type="EMBL" id="EGC19613.1"/>
    </source>
</evidence>
<dbReference type="OrthoDB" id="359789at2"/>
<evidence type="ECO:0000313" key="2">
    <source>
        <dbReference type="Proteomes" id="UP000005697"/>
    </source>
</evidence>
<dbReference type="STRING" id="888743.HMPREF9141_1871"/>
<reference evidence="1 2" key="1">
    <citation type="submission" date="2011-01" db="EMBL/GenBank/DDBJ databases">
        <authorList>
            <person name="Muzny D."/>
            <person name="Qin X."/>
            <person name="Deng J."/>
            <person name="Jiang H."/>
            <person name="Liu Y."/>
            <person name="Qu J."/>
            <person name="Song X.-Z."/>
            <person name="Zhang L."/>
            <person name="Thornton R."/>
            <person name="Coyle M."/>
            <person name="Francisco L."/>
            <person name="Jackson L."/>
            <person name="Javaid M."/>
            <person name="Korchina V."/>
            <person name="Kovar C."/>
            <person name="Mata R."/>
            <person name="Mathew T."/>
            <person name="Ngo R."/>
            <person name="Nguyen L."/>
            <person name="Nguyen N."/>
            <person name="Okwuonu G."/>
            <person name="Ongeri F."/>
            <person name="Pham C."/>
            <person name="Simmons D."/>
            <person name="Wilczek-Boney K."/>
            <person name="Hale W."/>
            <person name="Jakkamsetti A."/>
            <person name="Pham P."/>
            <person name="Ruth R."/>
            <person name="San Lucas F."/>
            <person name="Warren J."/>
            <person name="Zhang J."/>
            <person name="Zhao Z."/>
            <person name="Zhou C."/>
            <person name="Zhu D."/>
            <person name="Lee S."/>
            <person name="Bess C."/>
            <person name="Blankenburg K."/>
            <person name="Forbes L."/>
            <person name="Fu Q."/>
            <person name="Gubbala S."/>
            <person name="Hirani K."/>
            <person name="Jayaseelan J.C."/>
            <person name="Lara F."/>
            <person name="Munidasa M."/>
            <person name="Palculict T."/>
            <person name="Patil S."/>
            <person name="Pu L.-L."/>
            <person name="Saada N."/>
            <person name="Tang L."/>
            <person name="Weissenberger G."/>
            <person name="Zhu Y."/>
            <person name="Hemphill L."/>
            <person name="Shang Y."/>
            <person name="Youmans B."/>
            <person name="Ayvaz T."/>
            <person name="Ross M."/>
            <person name="Santibanez J."/>
            <person name="Aqrawi P."/>
            <person name="Gross S."/>
            <person name="Joshi V."/>
            <person name="Fowler G."/>
            <person name="Nazareth L."/>
            <person name="Reid J."/>
            <person name="Worley K."/>
            <person name="Petrosino J."/>
            <person name="Highlander S."/>
            <person name="Gibbs R."/>
        </authorList>
    </citation>
    <scope>NUCLEOTIDE SEQUENCE [LARGE SCALE GENOMIC DNA]</scope>
    <source>
        <strain evidence="1 2">DSM 16608</strain>
    </source>
</reference>
<dbReference type="eggNOG" id="ENOG502ZI4I">
    <property type="taxonomic scope" value="Bacteria"/>
</dbReference>
<dbReference type="RefSeq" id="WP_007366624.1">
    <property type="nucleotide sequence ID" value="NZ_GL872282.1"/>
</dbReference>
<gene>
    <name evidence="1" type="ORF">HMPREF9141_1871</name>
</gene>
<organism evidence="1 2">
    <name type="scientific">Prevotella multiformis DSM 16608</name>
    <dbReference type="NCBI Taxonomy" id="888743"/>
    <lineage>
        <taxon>Bacteria</taxon>
        <taxon>Pseudomonadati</taxon>
        <taxon>Bacteroidota</taxon>
        <taxon>Bacteroidia</taxon>
        <taxon>Bacteroidales</taxon>
        <taxon>Prevotellaceae</taxon>
        <taxon>Prevotella</taxon>
    </lineage>
</organism>
<keyword evidence="2" id="KW-1185">Reference proteome</keyword>
<name>F0F8F4_9BACT</name>
<dbReference type="EMBL" id="AEWX01000026">
    <property type="protein sequence ID" value="EGC19613.1"/>
    <property type="molecule type" value="Genomic_DNA"/>
</dbReference>
<accession>F0F8F4</accession>
<dbReference type="AlphaFoldDB" id="F0F8F4"/>
<dbReference type="HOGENOM" id="CLU_145230_0_0_10"/>
<proteinExistence type="predicted"/>
<dbReference type="Proteomes" id="UP000005697">
    <property type="component" value="Unassembled WGS sequence"/>
</dbReference>
<protein>
    <submittedName>
        <fullName evidence="1">Uncharacterized protein</fullName>
    </submittedName>
</protein>